<organism evidence="1 2">
    <name type="scientific">Bacillus thuringiensis subsp. finitimus</name>
    <dbReference type="NCBI Taxonomy" id="29337"/>
    <lineage>
        <taxon>Bacteria</taxon>
        <taxon>Bacillati</taxon>
        <taxon>Bacillota</taxon>
        <taxon>Bacilli</taxon>
        <taxon>Bacillales</taxon>
        <taxon>Bacillaceae</taxon>
        <taxon>Bacillus</taxon>
        <taxon>Bacillus cereus group</taxon>
    </lineage>
</organism>
<sequence length="53" mass="5936">MDKADTRVIILEGNGFGFSSGFDSSEDIKRLPNDYTGGIWTNRIDKIAPIFKK</sequence>
<proteinExistence type="predicted"/>
<dbReference type="Proteomes" id="UP000195030">
    <property type="component" value="Unassembled WGS sequence"/>
</dbReference>
<evidence type="ECO:0000313" key="1">
    <source>
        <dbReference type="EMBL" id="OUA07095.1"/>
    </source>
</evidence>
<dbReference type="AlphaFoldDB" id="A0A243GH64"/>
<comment type="caution">
    <text evidence="1">The sequence shown here is derived from an EMBL/GenBank/DDBJ whole genome shotgun (WGS) entry which is preliminary data.</text>
</comment>
<accession>A0A243GH64</accession>
<evidence type="ECO:0000313" key="2">
    <source>
        <dbReference type="Proteomes" id="UP000195030"/>
    </source>
</evidence>
<dbReference type="EMBL" id="NFEL01000047">
    <property type="protein sequence ID" value="OUA07095.1"/>
    <property type="molecule type" value="Genomic_DNA"/>
</dbReference>
<reference evidence="1 2" key="1">
    <citation type="submission" date="2016-10" db="EMBL/GenBank/DDBJ databases">
        <title>Comparative genomics of Bacillus thuringiensis reveals a path to pathogens against multiple invertebrate hosts.</title>
        <authorList>
            <person name="Zheng J."/>
            <person name="Gao Q."/>
            <person name="Liu H."/>
            <person name="Peng D."/>
            <person name="Ruan L."/>
            <person name="Sun M."/>
        </authorList>
    </citation>
    <scope>NUCLEOTIDE SEQUENCE [LARGE SCALE GENOMIC DNA]</scope>
    <source>
        <strain evidence="1">CTC</strain>
    </source>
</reference>
<gene>
    <name evidence="1" type="ORF">BK772_16630</name>
</gene>
<protein>
    <submittedName>
        <fullName evidence="1">Glycerophosphoryl diester phosphodiesterase</fullName>
    </submittedName>
</protein>
<name>A0A243GH64_BACTF</name>